<name>A0A832M3R9_9CYAN</name>
<dbReference type="Gene3D" id="3.90.1570.10">
    <property type="entry name" value="tt1808, chain A"/>
    <property type="match status" value="1"/>
</dbReference>
<dbReference type="AlphaFoldDB" id="A0A832M3R9"/>
<organism evidence="2">
    <name type="scientific">Oscillatoriales cyanobacterium SpSt-402</name>
    <dbReference type="NCBI Taxonomy" id="2282168"/>
    <lineage>
        <taxon>Bacteria</taxon>
        <taxon>Bacillati</taxon>
        <taxon>Cyanobacteriota</taxon>
        <taxon>Cyanophyceae</taxon>
        <taxon>Oscillatoriophycideae</taxon>
        <taxon>Oscillatoriales</taxon>
    </lineage>
</organism>
<dbReference type="PANTHER" id="PTHR47152:SF2">
    <property type="entry name" value="SLR2084 PROTEIN"/>
    <property type="match status" value="1"/>
</dbReference>
<proteinExistence type="predicted"/>
<comment type="caution">
    <text evidence="2">The sequence shown here is derived from an EMBL/GenBank/DDBJ whole genome shotgun (WGS) entry which is preliminary data.</text>
</comment>
<gene>
    <name evidence="2" type="ORF">ENR47_09820</name>
</gene>
<dbReference type="EMBL" id="DSRD01000613">
    <property type="protein sequence ID" value="HGW94564.1"/>
    <property type="molecule type" value="Genomic_DNA"/>
</dbReference>
<sequence>MTLVLHRASGQQTQFVVLNGITWQTYQALLKDLGNQRALRLAYDQGFLEIIMPSDLHDFISRLLEALIRALTEELGLPLRGYGSTTLDRSDLERGVEPDSCFYIQHVQQVLGKSRPGKPETRLDLTTDPPPDLAVEVDIASSSYRRFGIYQQLRIPEVWRYTEQDGLVIYQLQAEQYVECEFSPTFPMVSGAALMPFLKMAETTDDNSVIRALRQWICTRSTPSPEDNF</sequence>
<evidence type="ECO:0000313" key="2">
    <source>
        <dbReference type="EMBL" id="HGW94564.1"/>
    </source>
</evidence>
<dbReference type="CDD" id="cd06260">
    <property type="entry name" value="DUF820-like"/>
    <property type="match status" value="1"/>
</dbReference>
<reference evidence="2" key="1">
    <citation type="journal article" date="2020" name="mSystems">
        <title>Genome- and Community-Level Interaction Insights into Carbon Utilization and Element Cycling Functions of Hydrothermarchaeota in Hydrothermal Sediment.</title>
        <authorList>
            <person name="Zhou Z."/>
            <person name="Liu Y."/>
            <person name="Xu W."/>
            <person name="Pan J."/>
            <person name="Luo Z.H."/>
            <person name="Li M."/>
        </authorList>
    </citation>
    <scope>NUCLEOTIDE SEQUENCE [LARGE SCALE GENOMIC DNA]</scope>
    <source>
        <strain evidence="2">SpSt-402</strain>
    </source>
</reference>
<keyword evidence="2" id="KW-0540">Nuclease</keyword>
<dbReference type="GO" id="GO:0004519">
    <property type="term" value="F:endonuclease activity"/>
    <property type="evidence" value="ECO:0007669"/>
    <property type="project" value="UniProtKB-KW"/>
</dbReference>
<accession>A0A832M3R9</accession>
<dbReference type="InterPro" id="IPR008538">
    <property type="entry name" value="Uma2"/>
</dbReference>
<dbReference type="InterPro" id="IPR012296">
    <property type="entry name" value="Nuclease_put_TT1808"/>
</dbReference>
<dbReference type="PANTHER" id="PTHR47152">
    <property type="entry name" value="SLR2084 PROTEIN-RELATED"/>
    <property type="match status" value="1"/>
</dbReference>
<dbReference type="Pfam" id="PF05685">
    <property type="entry name" value="Uma2"/>
    <property type="match status" value="1"/>
</dbReference>
<feature type="domain" description="Putative restriction endonuclease" evidence="1">
    <location>
        <begin position="23"/>
        <end position="193"/>
    </location>
</feature>
<evidence type="ECO:0000259" key="1">
    <source>
        <dbReference type="Pfam" id="PF05685"/>
    </source>
</evidence>
<protein>
    <submittedName>
        <fullName evidence="2">Uma2 family endonuclease</fullName>
    </submittedName>
</protein>
<keyword evidence="2" id="KW-0378">Hydrolase</keyword>
<keyword evidence="2" id="KW-0255">Endonuclease</keyword>